<dbReference type="Proteomes" id="UP000004263">
    <property type="component" value="Unassembled WGS sequence"/>
</dbReference>
<dbReference type="HOGENOM" id="CLU_093792_0_0_6"/>
<comment type="caution">
    <text evidence="1">The sequence shown here is derived from an EMBL/GenBank/DDBJ whole genome shotgun (WGS) entry which is preliminary data.</text>
</comment>
<dbReference type="OrthoDB" id="277390at2"/>
<evidence type="ECO:0000313" key="1">
    <source>
        <dbReference type="EMBL" id="EAT12833.1"/>
    </source>
</evidence>
<dbReference type="STRING" id="207949.RED65_12209"/>
<dbReference type="InterPro" id="IPR009858">
    <property type="entry name" value="DUF1415"/>
</dbReference>
<accession>Q1N3P1</accession>
<sequence>MSIETDIWQWLDNVVIDLNLCPFARKPRKAKQIRLALFTDRDLSQLDQFLLQELEYLMQTPSQTVETTLIATPYCLAVFEDYLDYLDQAQWLLERAGLEGIIQIASFHPNYQFSETQADDPSNLTNVAPYPILHLIREDSLEEVLKRYPDPEQIPENNIKLMKSLTQEDKARLFPYRAPLKS</sequence>
<protein>
    <recommendedName>
        <fullName evidence="3">DUF1415 domain-containing protein</fullName>
    </recommendedName>
</protein>
<reference evidence="1 2" key="1">
    <citation type="submission" date="2006-03" db="EMBL/GenBank/DDBJ databases">
        <authorList>
            <person name="Pinhassi J."/>
            <person name="Pedros-Alio C."/>
            <person name="Ferriera S."/>
            <person name="Johnson J."/>
            <person name="Kravitz S."/>
            <person name="Halpern A."/>
            <person name="Remington K."/>
            <person name="Beeson K."/>
            <person name="Tran B."/>
            <person name="Rogers Y.-H."/>
            <person name="Friedman R."/>
            <person name="Venter J.C."/>
        </authorList>
    </citation>
    <scope>NUCLEOTIDE SEQUENCE [LARGE SCALE GENOMIC DNA]</scope>
    <source>
        <strain evidence="1 2">RED65</strain>
    </source>
</reference>
<evidence type="ECO:0000313" key="2">
    <source>
        <dbReference type="Proteomes" id="UP000004263"/>
    </source>
</evidence>
<dbReference type="AlphaFoldDB" id="Q1N3P1"/>
<dbReference type="RefSeq" id="WP_007018723.1">
    <property type="nucleotide sequence ID" value="NZ_CH724118.1"/>
</dbReference>
<gene>
    <name evidence="1" type="ORF">RED65_12209</name>
</gene>
<name>Q1N3P1_9GAMM</name>
<dbReference type="EMBL" id="AAQH01000004">
    <property type="protein sequence ID" value="EAT12833.1"/>
    <property type="molecule type" value="Genomic_DNA"/>
</dbReference>
<organism evidence="1 2">
    <name type="scientific">Bermanella marisrubri</name>
    <dbReference type="NCBI Taxonomy" id="207949"/>
    <lineage>
        <taxon>Bacteria</taxon>
        <taxon>Pseudomonadati</taxon>
        <taxon>Pseudomonadota</taxon>
        <taxon>Gammaproteobacteria</taxon>
        <taxon>Oceanospirillales</taxon>
        <taxon>Oceanospirillaceae</taxon>
        <taxon>Bermanella</taxon>
    </lineage>
</organism>
<evidence type="ECO:0008006" key="3">
    <source>
        <dbReference type="Google" id="ProtNLM"/>
    </source>
</evidence>
<dbReference type="Pfam" id="PF07209">
    <property type="entry name" value="DUF1415"/>
    <property type="match status" value="1"/>
</dbReference>
<keyword evidence="2" id="KW-1185">Reference proteome</keyword>
<proteinExistence type="predicted"/>